<feature type="transmembrane region" description="Helical" evidence="7">
    <location>
        <begin position="46"/>
        <end position="71"/>
    </location>
</feature>
<dbReference type="InterPro" id="IPR035906">
    <property type="entry name" value="MetI-like_sf"/>
</dbReference>
<evidence type="ECO:0000256" key="1">
    <source>
        <dbReference type="ARBA" id="ARBA00004651"/>
    </source>
</evidence>
<evidence type="ECO:0000256" key="2">
    <source>
        <dbReference type="ARBA" id="ARBA00022448"/>
    </source>
</evidence>
<feature type="transmembrane region" description="Helical" evidence="7">
    <location>
        <begin position="112"/>
        <end position="137"/>
    </location>
</feature>
<feature type="compositionally biased region" description="Low complexity" evidence="8">
    <location>
        <begin position="16"/>
        <end position="25"/>
    </location>
</feature>
<dbReference type="Pfam" id="PF00528">
    <property type="entry name" value="BPD_transp_1"/>
    <property type="match status" value="1"/>
</dbReference>
<name>A0ABQ4CY93_9ACTN</name>
<feature type="transmembrane region" description="Helical" evidence="7">
    <location>
        <begin position="284"/>
        <end position="305"/>
    </location>
</feature>
<dbReference type="EMBL" id="BONE01000056">
    <property type="protein sequence ID" value="GIF76255.1"/>
    <property type="molecule type" value="Genomic_DNA"/>
</dbReference>
<accession>A0ABQ4CY93</accession>
<evidence type="ECO:0000259" key="9">
    <source>
        <dbReference type="PROSITE" id="PS50928"/>
    </source>
</evidence>
<dbReference type="InterPro" id="IPR050366">
    <property type="entry name" value="BP-dependent_transpt_permease"/>
</dbReference>
<dbReference type="Pfam" id="PF12911">
    <property type="entry name" value="OppC_N"/>
    <property type="match status" value="1"/>
</dbReference>
<protein>
    <submittedName>
        <fullName evidence="10">ABC transporter permease</fullName>
    </submittedName>
</protein>
<dbReference type="SUPFAM" id="SSF161098">
    <property type="entry name" value="MetI-like"/>
    <property type="match status" value="1"/>
</dbReference>
<evidence type="ECO:0000256" key="7">
    <source>
        <dbReference type="RuleBase" id="RU363032"/>
    </source>
</evidence>
<feature type="transmembrane region" description="Helical" evidence="7">
    <location>
        <begin position="175"/>
        <end position="195"/>
    </location>
</feature>
<keyword evidence="4 7" id="KW-0812">Transmembrane</keyword>
<dbReference type="Gene3D" id="1.10.3720.10">
    <property type="entry name" value="MetI-like"/>
    <property type="match status" value="1"/>
</dbReference>
<dbReference type="PANTHER" id="PTHR43386:SF6">
    <property type="entry name" value="ABC TRANSPORTER PERMEASE PROTEIN"/>
    <property type="match status" value="1"/>
</dbReference>
<keyword evidence="2 7" id="KW-0813">Transport</keyword>
<sequence length="315" mass="33156">MSDLEMAATTELGARPGEVPPAAGGTPPPKTRSLAGDAWYDLRRNWIFWVAAALVVLVVLMAVAPGLFSSADPTACNTRRQYAGPSGGAILGYDFQGCDVFSRTVHGARASVLVGLFAVLLTGVIGLVFGMLAGYFGGWLDALLSRVIDVVLGIPLLLAAIVLSKRLAADRSGSGIVSVVIVLGILGWTTAARVMRSSVLAARSQDYVAAARMLGAGPLRIMWRHILPNALAPFIVVLTIALGTFIATEATLSFLNIGLRPPAISWGIDIATAGKHVREAAMPLIAPSLFLTLTVLAFIMLGDAIRDAFDPKLRR</sequence>
<evidence type="ECO:0000256" key="3">
    <source>
        <dbReference type="ARBA" id="ARBA00022475"/>
    </source>
</evidence>
<proteinExistence type="inferred from homology"/>
<gene>
    <name evidence="10" type="ORF">Asi02nite_57730</name>
</gene>
<evidence type="ECO:0000256" key="6">
    <source>
        <dbReference type="ARBA" id="ARBA00023136"/>
    </source>
</evidence>
<keyword evidence="11" id="KW-1185">Reference proteome</keyword>
<evidence type="ECO:0000256" key="5">
    <source>
        <dbReference type="ARBA" id="ARBA00022989"/>
    </source>
</evidence>
<comment type="subcellular location">
    <subcellularLocation>
        <location evidence="1 7">Cell membrane</location>
        <topology evidence="1 7">Multi-pass membrane protein</topology>
    </subcellularLocation>
</comment>
<feature type="transmembrane region" description="Helical" evidence="7">
    <location>
        <begin position="143"/>
        <end position="163"/>
    </location>
</feature>
<organism evidence="10 11">
    <name type="scientific">Asanoa siamensis</name>
    <dbReference type="NCBI Taxonomy" id="926357"/>
    <lineage>
        <taxon>Bacteria</taxon>
        <taxon>Bacillati</taxon>
        <taxon>Actinomycetota</taxon>
        <taxon>Actinomycetes</taxon>
        <taxon>Micromonosporales</taxon>
        <taxon>Micromonosporaceae</taxon>
        <taxon>Asanoa</taxon>
    </lineage>
</organism>
<dbReference type="PANTHER" id="PTHR43386">
    <property type="entry name" value="OLIGOPEPTIDE TRANSPORT SYSTEM PERMEASE PROTEIN APPC"/>
    <property type="match status" value="1"/>
</dbReference>
<feature type="region of interest" description="Disordered" evidence="8">
    <location>
        <begin position="8"/>
        <end position="30"/>
    </location>
</feature>
<keyword evidence="3" id="KW-1003">Cell membrane</keyword>
<feature type="transmembrane region" description="Helical" evidence="7">
    <location>
        <begin position="230"/>
        <end position="255"/>
    </location>
</feature>
<reference evidence="10 11" key="1">
    <citation type="submission" date="2021-01" db="EMBL/GenBank/DDBJ databases">
        <title>Whole genome shotgun sequence of Asanoa siamensis NBRC 107932.</title>
        <authorList>
            <person name="Komaki H."/>
            <person name="Tamura T."/>
        </authorList>
    </citation>
    <scope>NUCLEOTIDE SEQUENCE [LARGE SCALE GENOMIC DNA]</scope>
    <source>
        <strain evidence="10 11">NBRC 107932</strain>
    </source>
</reference>
<feature type="domain" description="ABC transmembrane type-1" evidence="9">
    <location>
        <begin position="108"/>
        <end position="302"/>
    </location>
</feature>
<dbReference type="Proteomes" id="UP000604117">
    <property type="component" value="Unassembled WGS sequence"/>
</dbReference>
<dbReference type="InterPro" id="IPR025966">
    <property type="entry name" value="OppC_N"/>
</dbReference>
<evidence type="ECO:0000256" key="4">
    <source>
        <dbReference type="ARBA" id="ARBA00022692"/>
    </source>
</evidence>
<keyword evidence="6 7" id="KW-0472">Membrane</keyword>
<comment type="caution">
    <text evidence="10">The sequence shown here is derived from an EMBL/GenBank/DDBJ whole genome shotgun (WGS) entry which is preliminary data.</text>
</comment>
<evidence type="ECO:0000313" key="11">
    <source>
        <dbReference type="Proteomes" id="UP000604117"/>
    </source>
</evidence>
<evidence type="ECO:0000256" key="8">
    <source>
        <dbReference type="SAM" id="MobiDB-lite"/>
    </source>
</evidence>
<dbReference type="RefSeq" id="WP_203717133.1">
    <property type="nucleotide sequence ID" value="NZ_BONE01000056.1"/>
</dbReference>
<dbReference type="CDD" id="cd06261">
    <property type="entry name" value="TM_PBP2"/>
    <property type="match status" value="1"/>
</dbReference>
<dbReference type="PROSITE" id="PS50928">
    <property type="entry name" value="ABC_TM1"/>
    <property type="match status" value="1"/>
</dbReference>
<keyword evidence="5 7" id="KW-1133">Transmembrane helix</keyword>
<dbReference type="InterPro" id="IPR000515">
    <property type="entry name" value="MetI-like"/>
</dbReference>
<comment type="similarity">
    <text evidence="7">Belongs to the binding-protein-dependent transport system permease family.</text>
</comment>
<evidence type="ECO:0000313" key="10">
    <source>
        <dbReference type="EMBL" id="GIF76255.1"/>
    </source>
</evidence>